<feature type="domain" description="C2H2-type" evidence="9">
    <location>
        <begin position="262"/>
        <end position="289"/>
    </location>
</feature>
<evidence type="ECO:0000256" key="6">
    <source>
        <dbReference type="ARBA" id="ARBA00023242"/>
    </source>
</evidence>
<feature type="domain" description="C2H2-type" evidence="9">
    <location>
        <begin position="207"/>
        <end position="232"/>
    </location>
</feature>
<dbReference type="FunFam" id="3.30.160.60:FF:001111">
    <property type="entry name" value="Zinc finger protein 92 homolog"/>
    <property type="match status" value="1"/>
</dbReference>
<feature type="domain" description="C2H2-type" evidence="9">
    <location>
        <begin position="374"/>
        <end position="398"/>
    </location>
</feature>
<dbReference type="PANTHER" id="PTHR24394">
    <property type="entry name" value="ZINC FINGER PROTEIN"/>
    <property type="match status" value="1"/>
</dbReference>
<evidence type="ECO:0000256" key="1">
    <source>
        <dbReference type="ARBA" id="ARBA00004123"/>
    </source>
</evidence>
<feature type="domain" description="C2H2-type" evidence="9">
    <location>
        <begin position="318"/>
        <end position="345"/>
    </location>
</feature>
<evidence type="ECO:0000256" key="7">
    <source>
        <dbReference type="PROSITE-ProRule" id="PRU00042"/>
    </source>
</evidence>
<dbReference type="PROSITE" id="PS00028">
    <property type="entry name" value="ZINC_FINGER_C2H2_1"/>
    <property type="match status" value="7"/>
</dbReference>
<organism evidence="10 11">
    <name type="scientific">Gouania willdenowi</name>
    <name type="common">Blunt-snouted clingfish</name>
    <name type="synonym">Lepadogaster willdenowi</name>
    <dbReference type="NCBI Taxonomy" id="441366"/>
    <lineage>
        <taxon>Eukaryota</taxon>
        <taxon>Metazoa</taxon>
        <taxon>Chordata</taxon>
        <taxon>Craniata</taxon>
        <taxon>Vertebrata</taxon>
        <taxon>Euteleostomi</taxon>
        <taxon>Actinopterygii</taxon>
        <taxon>Neopterygii</taxon>
        <taxon>Teleostei</taxon>
        <taxon>Neoteleostei</taxon>
        <taxon>Acanthomorphata</taxon>
        <taxon>Ovalentaria</taxon>
        <taxon>Blenniimorphae</taxon>
        <taxon>Blenniiformes</taxon>
        <taxon>Gobiesocoidei</taxon>
        <taxon>Gobiesocidae</taxon>
        <taxon>Gobiesocinae</taxon>
        <taxon>Gouania</taxon>
    </lineage>
</organism>
<reference evidence="10" key="2">
    <citation type="submission" date="2025-08" db="UniProtKB">
        <authorList>
            <consortium name="Ensembl"/>
        </authorList>
    </citation>
    <scope>IDENTIFICATION</scope>
</reference>
<feature type="domain" description="C2H2-type" evidence="9">
    <location>
        <begin position="233"/>
        <end position="260"/>
    </location>
</feature>
<feature type="domain" description="C2H2-type" evidence="9">
    <location>
        <begin position="346"/>
        <end position="373"/>
    </location>
</feature>
<protein>
    <recommendedName>
        <fullName evidence="9">C2H2-type domain-containing protein</fullName>
    </recommendedName>
</protein>
<dbReference type="FunFam" id="3.30.160.60:FF:000100">
    <property type="entry name" value="Zinc finger 45-like"/>
    <property type="match status" value="1"/>
</dbReference>
<keyword evidence="11" id="KW-1185">Reference proteome</keyword>
<keyword evidence="3" id="KW-0677">Repeat</keyword>
<proteinExistence type="predicted"/>
<keyword evidence="6" id="KW-0539">Nucleus</keyword>
<name>A0A8C5EAE2_GOUWI</name>
<accession>A0A8C5EAE2</accession>
<feature type="domain" description="C2H2-type" evidence="9">
    <location>
        <begin position="179"/>
        <end position="206"/>
    </location>
</feature>
<dbReference type="PROSITE" id="PS50157">
    <property type="entry name" value="ZINC_FINGER_C2H2_2"/>
    <property type="match status" value="8"/>
</dbReference>
<dbReference type="FunFam" id="3.30.160.60:FF:000446">
    <property type="entry name" value="Zinc finger protein"/>
    <property type="match status" value="2"/>
</dbReference>
<dbReference type="FunFam" id="3.30.160.60:FF:000264">
    <property type="entry name" value="Zinc finger protein 236"/>
    <property type="match status" value="1"/>
</dbReference>
<evidence type="ECO:0000259" key="9">
    <source>
        <dbReference type="PROSITE" id="PS50157"/>
    </source>
</evidence>
<keyword evidence="2" id="KW-0479">Metal-binding</keyword>
<evidence type="ECO:0000256" key="4">
    <source>
        <dbReference type="ARBA" id="ARBA00022771"/>
    </source>
</evidence>
<evidence type="ECO:0000313" key="11">
    <source>
        <dbReference type="Proteomes" id="UP000694680"/>
    </source>
</evidence>
<dbReference type="PANTHER" id="PTHR24394:SF44">
    <property type="entry name" value="ZINC FINGER PROTEIN 271-LIKE"/>
    <property type="match status" value="1"/>
</dbReference>
<keyword evidence="4 7" id="KW-0863">Zinc-finger</keyword>
<dbReference type="SUPFAM" id="SSF57667">
    <property type="entry name" value="beta-beta-alpha zinc fingers"/>
    <property type="match status" value="4"/>
</dbReference>
<keyword evidence="5" id="KW-0862">Zinc</keyword>
<evidence type="ECO:0000256" key="3">
    <source>
        <dbReference type="ARBA" id="ARBA00022737"/>
    </source>
</evidence>
<dbReference type="FunFam" id="3.30.160.60:FF:000065">
    <property type="entry name" value="B-cell CLL/lymphoma 6, member B"/>
    <property type="match status" value="1"/>
</dbReference>
<dbReference type="Ensembl" id="ENSGWIT00000016181.1">
    <property type="protein sequence ID" value="ENSGWIP00000014651.1"/>
    <property type="gene ID" value="ENSGWIG00000008246.1"/>
</dbReference>
<dbReference type="InterPro" id="IPR013087">
    <property type="entry name" value="Znf_C2H2_type"/>
</dbReference>
<dbReference type="GO" id="GO:0008270">
    <property type="term" value="F:zinc ion binding"/>
    <property type="evidence" value="ECO:0007669"/>
    <property type="project" value="UniProtKB-KW"/>
</dbReference>
<dbReference type="GO" id="GO:0000981">
    <property type="term" value="F:DNA-binding transcription factor activity, RNA polymerase II-specific"/>
    <property type="evidence" value="ECO:0007669"/>
    <property type="project" value="TreeGrafter"/>
</dbReference>
<dbReference type="InterPro" id="IPR036236">
    <property type="entry name" value="Znf_C2H2_sf"/>
</dbReference>
<evidence type="ECO:0000256" key="8">
    <source>
        <dbReference type="SAM" id="MobiDB-lite"/>
    </source>
</evidence>
<dbReference type="Pfam" id="PF00096">
    <property type="entry name" value="zf-C2H2"/>
    <property type="match status" value="6"/>
</dbReference>
<dbReference type="Gene3D" id="3.30.160.60">
    <property type="entry name" value="Classic Zinc Finger"/>
    <property type="match status" value="8"/>
</dbReference>
<feature type="compositionally biased region" description="Polar residues" evidence="8">
    <location>
        <begin position="116"/>
        <end position="126"/>
    </location>
</feature>
<dbReference type="GO" id="GO:0005634">
    <property type="term" value="C:nucleus"/>
    <property type="evidence" value="ECO:0007669"/>
    <property type="project" value="UniProtKB-SubCell"/>
</dbReference>
<comment type="subcellular location">
    <subcellularLocation>
        <location evidence="1">Nucleus</location>
    </subcellularLocation>
</comment>
<evidence type="ECO:0000313" key="10">
    <source>
        <dbReference type="Ensembl" id="ENSGWIP00000014651.1"/>
    </source>
</evidence>
<reference evidence="10" key="1">
    <citation type="submission" date="2020-06" db="EMBL/GenBank/DDBJ databases">
        <authorList>
            <consortium name="Wellcome Sanger Institute Data Sharing"/>
        </authorList>
    </citation>
    <scope>NUCLEOTIDE SEQUENCE [LARGE SCALE GENOMIC DNA]</scope>
</reference>
<dbReference type="SMART" id="SM00355">
    <property type="entry name" value="ZnF_C2H2"/>
    <property type="match status" value="8"/>
</dbReference>
<feature type="domain" description="C2H2-type" evidence="9">
    <location>
        <begin position="290"/>
        <end position="317"/>
    </location>
</feature>
<dbReference type="AlphaFoldDB" id="A0A8C5EAE2"/>
<sequence>MSTTVSLKEFIIERLTAAAADIFSACEQTILRYEEEIDRQRRLLEINIKQHNALATDTCFTVDPQDQMIHDQDEPKPPLNEEDRVNINLKIEEEPEKSEPETESTSTSEKPDQSEAEGQSGNLLSHSSDVEIQSKPAESGSYVQALKFNINGKNKMRKISQRQQEKENEKLRLFQTTSWVCKICGKTLICKNNLIIHMRIHTQERPYTCSVCGMRFFQTSHLKRHKHTGLRAFTCDICGERFPLRRHLVKHMKTHQSENLPYVCTTCGKGFFQLNCLNQHKITHTNLKPFSCKTCNKQFRRLGHLFSHVRIHTGEKPFSCKMCEKKFSRQCSLRRHVRTHTKERPYSCDICEKTYVQATHLTQHKLTHTGHKRFSCQTCAKAYFYPSDLLRHKKKLHS</sequence>
<dbReference type="FunFam" id="3.30.160.60:FF:000624">
    <property type="entry name" value="zinc finger protein 697"/>
    <property type="match status" value="1"/>
</dbReference>
<feature type="region of interest" description="Disordered" evidence="8">
    <location>
        <begin position="88"/>
        <end position="126"/>
    </location>
</feature>
<evidence type="ECO:0000256" key="5">
    <source>
        <dbReference type="ARBA" id="ARBA00022833"/>
    </source>
</evidence>
<dbReference type="Proteomes" id="UP000694680">
    <property type="component" value="Chromosome 16"/>
</dbReference>
<evidence type="ECO:0000256" key="2">
    <source>
        <dbReference type="ARBA" id="ARBA00022723"/>
    </source>
</evidence>
<reference evidence="10" key="3">
    <citation type="submission" date="2025-09" db="UniProtKB">
        <authorList>
            <consortium name="Ensembl"/>
        </authorList>
    </citation>
    <scope>IDENTIFICATION</scope>
</reference>